<reference evidence="2 3" key="1">
    <citation type="submission" date="2024-03" db="EMBL/GenBank/DDBJ databases">
        <title>Mouse gut bacterial collection (mGBC) of GemPharmatech.</title>
        <authorList>
            <person name="He Y."/>
            <person name="Dong L."/>
            <person name="Wu D."/>
            <person name="Gao X."/>
            <person name="Lin Z."/>
        </authorList>
    </citation>
    <scope>NUCLEOTIDE SEQUENCE [LARGE SCALE GENOMIC DNA]</scope>
    <source>
        <strain evidence="2 3">54-13</strain>
    </source>
</reference>
<dbReference type="EMBL" id="JBCLPP010000025">
    <property type="protein sequence ID" value="MEY8245844.1"/>
    <property type="molecule type" value="Genomic_DNA"/>
</dbReference>
<accession>A0ABV4D0H7</accession>
<feature type="domain" description="Metallo-beta-lactamase" evidence="1">
    <location>
        <begin position="34"/>
        <end position="222"/>
    </location>
</feature>
<dbReference type="PANTHER" id="PTHR42663:SF6">
    <property type="entry name" value="HYDROLASE C777.06C-RELATED"/>
    <property type="match status" value="1"/>
</dbReference>
<dbReference type="Proteomes" id="UP001565200">
    <property type="component" value="Unassembled WGS sequence"/>
</dbReference>
<dbReference type="RefSeq" id="WP_121699109.1">
    <property type="nucleotide sequence ID" value="NZ_JBCLPP010000025.1"/>
</dbReference>
<keyword evidence="3" id="KW-1185">Reference proteome</keyword>
<comment type="caution">
    <text evidence="2">The sequence shown here is derived from an EMBL/GenBank/DDBJ whole genome shotgun (WGS) entry which is preliminary data.</text>
</comment>
<dbReference type="Gene3D" id="3.60.15.10">
    <property type="entry name" value="Ribonuclease Z/Hydroxyacylglutathione hydrolase-like"/>
    <property type="match status" value="1"/>
</dbReference>
<dbReference type="InterPro" id="IPR001279">
    <property type="entry name" value="Metallo-B-lactamas"/>
</dbReference>
<dbReference type="SMART" id="SM00849">
    <property type="entry name" value="Lactamase_B"/>
    <property type="match status" value="1"/>
</dbReference>
<dbReference type="PANTHER" id="PTHR42663">
    <property type="entry name" value="HYDROLASE C777.06C-RELATED-RELATED"/>
    <property type="match status" value="1"/>
</dbReference>
<evidence type="ECO:0000313" key="2">
    <source>
        <dbReference type="EMBL" id="MEY8245844.1"/>
    </source>
</evidence>
<evidence type="ECO:0000313" key="3">
    <source>
        <dbReference type="Proteomes" id="UP001565200"/>
    </source>
</evidence>
<gene>
    <name evidence="2" type="ORF">AAK873_09490</name>
</gene>
<dbReference type="CDD" id="cd16279">
    <property type="entry name" value="metallo-hydrolase-like_MBL-fold"/>
    <property type="match status" value="1"/>
</dbReference>
<name>A0ABV4D0H7_9BACT</name>
<dbReference type="Pfam" id="PF12706">
    <property type="entry name" value="Lactamase_B_2"/>
    <property type="match status" value="1"/>
</dbReference>
<dbReference type="InterPro" id="IPR036866">
    <property type="entry name" value="RibonucZ/Hydroxyglut_hydro"/>
</dbReference>
<sequence length="261" mass="29135">MKVRFMGTGTSTGVPQIGCKCPVCTSADMHDRRLRASVLLTVNGKNLLIDCGPDFRSQIISAGAPAIDAALLTHSHYDHVGGIDDLRPYCHTADGFDLYCREDVARDLRSRLPYCFKKHPYPGVPIFNMHVIDDRSFRIGDIDITPLPVMHYRLPIYGFRICDFAYITDAKHIPDTTFELLDGVDTLVINALRKEEHLSHMNLRQALDAIGHIRPRVAYLTHISDKLGLASEVGPALPEGVRLAYDNLEISVPDAKYKSVH</sequence>
<dbReference type="SUPFAM" id="SSF56281">
    <property type="entry name" value="Metallo-hydrolase/oxidoreductase"/>
    <property type="match status" value="1"/>
</dbReference>
<evidence type="ECO:0000259" key="1">
    <source>
        <dbReference type="SMART" id="SM00849"/>
    </source>
</evidence>
<proteinExistence type="predicted"/>
<protein>
    <submittedName>
        <fullName evidence="2">MBL fold metallo-hydrolase</fullName>
    </submittedName>
</protein>
<organism evidence="2 3">
    <name type="scientific">Heminiphilus faecis</name>
    <dbReference type="NCBI Taxonomy" id="2601703"/>
    <lineage>
        <taxon>Bacteria</taxon>
        <taxon>Pseudomonadati</taxon>
        <taxon>Bacteroidota</taxon>
        <taxon>Bacteroidia</taxon>
        <taxon>Bacteroidales</taxon>
        <taxon>Muribaculaceae</taxon>
        <taxon>Heminiphilus</taxon>
    </lineage>
</organism>